<reference evidence="4 5" key="1">
    <citation type="submission" date="2018-09" db="EMBL/GenBank/DDBJ databases">
        <title>Genome sequencing of strain BHWM-4.</title>
        <authorList>
            <person name="Heo J."/>
            <person name="Kim S.-J."/>
            <person name="Kwon S.-W."/>
        </authorList>
    </citation>
    <scope>NUCLEOTIDE SEQUENCE [LARGE SCALE GENOMIC DNA]</scope>
    <source>
        <strain evidence="4 5">BHWM-4</strain>
    </source>
</reference>
<evidence type="ECO:0000313" key="4">
    <source>
        <dbReference type="EMBL" id="AYF92034.1"/>
    </source>
</evidence>
<gene>
    <name evidence="4" type="ORF">D7I45_00300</name>
</gene>
<dbReference type="PANTHER" id="PTHR43575">
    <property type="entry name" value="PROTEIN ABCI7, CHLOROPLASTIC"/>
    <property type="match status" value="1"/>
</dbReference>
<evidence type="ECO:0000313" key="5">
    <source>
        <dbReference type="Proteomes" id="UP000272003"/>
    </source>
</evidence>
<dbReference type="InterPro" id="IPR045595">
    <property type="entry name" value="SufBD_N"/>
</dbReference>
<evidence type="ECO:0000259" key="3">
    <source>
        <dbReference type="Pfam" id="PF19295"/>
    </source>
</evidence>
<dbReference type="KEGG" id="abom:D7I45_00300"/>
<dbReference type="Pfam" id="PF01458">
    <property type="entry name" value="SUFBD_core"/>
    <property type="match status" value="1"/>
</dbReference>
<dbReference type="GO" id="GO:0016226">
    <property type="term" value="P:iron-sulfur cluster assembly"/>
    <property type="evidence" value="ECO:0007669"/>
    <property type="project" value="InterPro"/>
</dbReference>
<comment type="similarity">
    <text evidence="1">Belongs to the iron-sulfur cluster assembly SufBD family.</text>
</comment>
<sequence>MSLTIADFAKSHNEPQWLSVKRMVANDMQKSMRLAPNLRKYNFAAPALEERRINKENLASSSLQDAGVVMMDLFAAANEYPELIQENFMEKAISWRDNALNARHLAYLQSGGFVFIPKNVSVHESIDISALVDHNLQEKHLLIIAAAGSNVSFTYKDDNHYADHDCLMIEVLVGDHANVSFYDAAMTHSSKSHRVLNAYLAQNANLDTYVGLFNSSDNRYYSNVDLDGMGSSSKINLVSLSDQQQRQDIQTKIINKSPHTSGLISQRGIVADTSKTVYDTTGQIKLEATDSDSDQTSRLLTLSPESKGKIDPILLIDNHDVVAGHAASVGKVNPSQLYYLKTRGIDAKTARFLLTRGFLTPLIEKFPDKSIQKHLLHNLEERIHG</sequence>
<dbReference type="AlphaFoldDB" id="A0A387AN03"/>
<dbReference type="SUPFAM" id="SSF101960">
    <property type="entry name" value="Stabilizer of iron transporter SufD"/>
    <property type="match status" value="1"/>
</dbReference>
<keyword evidence="5" id="KW-1185">Reference proteome</keyword>
<proteinExistence type="inferred from homology"/>
<feature type="domain" description="SUF system FeS cluster assembly SufBD N-terminal" evidence="3">
    <location>
        <begin position="64"/>
        <end position="128"/>
    </location>
</feature>
<evidence type="ECO:0000259" key="2">
    <source>
        <dbReference type="Pfam" id="PF01458"/>
    </source>
</evidence>
<feature type="domain" description="SUF system FeS cluster assembly SufBD core" evidence="2">
    <location>
        <begin position="135"/>
        <end position="358"/>
    </location>
</feature>
<dbReference type="InterPro" id="IPR055346">
    <property type="entry name" value="Fe-S_cluster_assembly_SufBD"/>
</dbReference>
<protein>
    <submittedName>
        <fullName evidence="4">SufD family Fe-S cluster assembly protein</fullName>
    </submittedName>
</protein>
<dbReference type="InterPro" id="IPR037284">
    <property type="entry name" value="SUF_FeS_clus_asmbl_SufBD_sf"/>
</dbReference>
<dbReference type="RefSeq" id="WP_120783808.1">
    <property type="nucleotide sequence ID" value="NZ_CP032626.1"/>
</dbReference>
<name>A0A387AN03_9LACO</name>
<dbReference type="PANTHER" id="PTHR43575:SF1">
    <property type="entry name" value="PROTEIN ABCI7, CHLOROPLASTIC"/>
    <property type="match status" value="1"/>
</dbReference>
<dbReference type="EMBL" id="CP032626">
    <property type="protein sequence ID" value="AYF92034.1"/>
    <property type="molecule type" value="Genomic_DNA"/>
</dbReference>
<evidence type="ECO:0000256" key="1">
    <source>
        <dbReference type="ARBA" id="ARBA00043967"/>
    </source>
</evidence>
<dbReference type="OrthoDB" id="9803529at2"/>
<dbReference type="Proteomes" id="UP000272003">
    <property type="component" value="Chromosome"/>
</dbReference>
<dbReference type="InterPro" id="IPR000825">
    <property type="entry name" value="SUF_FeS_clus_asmbl_SufBD_core"/>
</dbReference>
<accession>A0A387AN03</accession>
<dbReference type="Pfam" id="PF19295">
    <property type="entry name" value="SufBD_N"/>
    <property type="match status" value="1"/>
</dbReference>
<organism evidence="4 5">
    <name type="scientific">Apilactobacillus bombintestini</name>
    <dbReference type="NCBI Taxonomy" id="2419772"/>
    <lineage>
        <taxon>Bacteria</taxon>
        <taxon>Bacillati</taxon>
        <taxon>Bacillota</taxon>
        <taxon>Bacilli</taxon>
        <taxon>Lactobacillales</taxon>
        <taxon>Lactobacillaceae</taxon>
        <taxon>Apilactobacillus</taxon>
    </lineage>
</organism>